<proteinExistence type="predicted"/>
<reference evidence="1 2" key="1">
    <citation type="submission" date="2018-07" db="EMBL/GenBank/DDBJ databases">
        <title>a novel species of Sphingomonas isolated from the rhizosphere soil of Araceae plant.</title>
        <authorList>
            <person name="Zhiyong W."/>
            <person name="Qinglan Z."/>
            <person name="Zhiwei F."/>
            <person name="Ding X."/>
            <person name="Gejiao W."/>
            <person name="Shixue Z."/>
        </authorList>
    </citation>
    <scope>NUCLEOTIDE SEQUENCE [LARGE SCALE GENOMIC DNA]</scope>
    <source>
        <strain evidence="1 2">WZY 27</strain>
    </source>
</reference>
<evidence type="ECO:0000313" key="2">
    <source>
        <dbReference type="Proteomes" id="UP000253918"/>
    </source>
</evidence>
<dbReference type="RefSeq" id="WP_114688944.1">
    <property type="nucleotide sequence ID" value="NZ_QQNB01000005.1"/>
</dbReference>
<dbReference type="AlphaFoldDB" id="A0A369VQI5"/>
<keyword evidence="2" id="KW-1185">Reference proteome</keyword>
<dbReference type="Proteomes" id="UP000253918">
    <property type="component" value="Unassembled WGS sequence"/>
</dbReference>
<accession>A0A369VQI5</accession>
<organism evidence="1 2">
    <name type="scientific">Sphingomonas aracearum</name>
    <dbReference type="NCBI Taxonomy" id="2283317"/>
    <lineage>
        <taxon>Bacteria</taxon>
        <taxon>Pseudomonadati</taxon>
        <taxon>Pseudomonadota</taxon>
        <taxon>Alphaproteobacteria</taxon>
        <taxon>Sphingomonadales</taxon>
        <taxon>Sphingomonadaceae</taxon>
        <taxon>Sphingomonas</taxon>
    </lineage>
</organism>
<protein>
    <submittedName>
        <fullName evidence="1">Uncharacterized protein</fullName>
    </submittedName>
</protein>
<comment type="caution">
    <text evidence="1">The sequence shown here is derived from an EMBL/GenBank/DDBJ whole genome shotgun (WGS) entry which is preliminary data.</text>
</comment>
<gene>
    <name evidence="1" type="ORF">DVW87_16710</name>
</gene>
<dbReference type="EMBL" id="QQNB01000005">
    <property type="protein sequence ID" value="RDE04273.1"/>
    <property type="molecule type" value="Genomic_DNA"/>
</dbReference>
<name>A0A369VQI5_9SPHN</name>
<sequence length="98" mass="11347">MTLLLTLALAVIAFLVRRNYQLEKRWRSLRYCWYSMSDLAAGRLNQDGEPDEQWLTAMREQAAFMARFGASPLSSEGVRLYEAALLERNVPILTEHRV</sequence>
<evidence type="ECO:0000313" key="1">
    <source>
        <dbReference type="EMBL" id="RDE04273.1"/>
    </source>
</evidence>